<dbReference type="NCBIfam" id="TIGR04539">
    <property type="entry name" value="tRNA_cyclodipep"/>
    <property type="match status" value="1"/>
</dbReference>
<gene>
    <name evidence="4" type="ORF">A3D99_04550</name>
</gene>
<dbReference type="Gene3D" id="3.40.50.11710">
    <property type="entry name" value="Cyclodipeptide synthase"/>
    <property type="match status" value="1"/>
</dbReference>
<reference evidence="4 5" key="1">
    <citation type="journal article" date="2016" name="Nat. Commun.">
        <title>Thousands of microbial genomes shed light on interconnected biogeochemical processes in an aquifer system.</title>
        <authorList>
            <person name="Anantharaman K."/>
            <person name="Brown C.T."/>
            <person name="Hug L.A."/>
            <person name="Sharon I."/>
            <person name="Castelle C.J."/>
            <person name="Probst A.J."/>
            <person name="Thomas B.C."/>
            <person name="Singh A."/>
            <person name="Wilkins M.J."/>
            <person name="Karaoz U."/>
            <person name="Brodie E.L."/>
            <person name="Williams K.H."/>
            <person name="Hubbard S.S."/>
            <person name="Banfield J.F."/>
        </authorList>
    </citation>
    <scope>NUCLEOTIDE SEQUENCE [LARGE SCALE GENOMIC DNA]</scope>
</reference>
<keyword evidence="2" id="KW-0808">Transferase</keyword>
<accession>A0A1G1X2R9</accession>
<organism evidence="4 5">
    <name type="scientific">Candidatus Andersenbacteria bacterium RIFCSPHIGHO2_12_FULL_45_11</name>
    <dbReference type="NCBI Taxonomy" id="1797281"/>
    <lineage>
        <taxon>Bacteria</taxon>
        <taxon>Candidatus Anderseniibacteriota</taxon>
    </lineage>
</organism>
<evidence type="ECO:0000313" key="4">
    <source>
        <dbReference type="EMBL" id="OGY34309.1"/>
    </source>
</evidence>
<dbReference type="EMBL" id="MHHR01000016">
    <property type="protein sequence ID" value="OGY34309.1"/>
    <property type="molecule type" value="Genomic_DNA"/>
</dbReference>
<evidence type="ECO:0000313" key="5">
    <source>
        <dbReference type="Proteomes" id="UP000177528"/>
    </source>
</evidence>
<proteinExistence type="inferred from homology"/>
<dbReference type="Proteomes" id="UP000177528">
    <property type="component" value="Unassembled WGS sequence"/>
</dbReference>
<evidence type="ECO:0000256" key="2">
    <source>
        <dbReference type="ARBA" id="ARBA00022679"/>
    </source>
</evidence>
<comment type="similarity">
    <text evidence="1">Belongs to the CDPS family.</text>
</comment>
<dbReference type="AlphaFoldDB" id="A0A1G1X2R9"/>
<comment type="caution">
    <text evidence="4">The sequence shown here is derived from an EMBL/GenBank/DDBJ whole genome shotgun (WGS) entry which is preliminary data.</text>
</comment>
<dbReference type="Pfam" id="PF16715">
    <property type="entry name" value="CDPS"/>
    <property type="match status" value="1"/>
</dbReference>
<protein>
    <recommendedName>
        <fullName evidence="3">Cyclodipeptide synthase</fullName>
    </recommendedName>
</protein>
<dbReference type="GO" id="GO:0016755">
    <property type="term" value="F:aminoacyltransferase activity"/>
    <property type="evidence" value="ECO:0007669"/>
    <property type="project" value="InterPro"/>
</dbReference>
<dbReference type="InterPro" id="IPR030903">
    <property type="entry name" value="CDPS"/>
</dbReference>
<sequence>MIIHSTSPIGEKVLAEKTAVLLGLSIRNSYFKEENLQELISWAQNSVAQVFIMLPDVPAISTLRSLGYDENKAKATAMLACNNLENKCRRIMESLGATENVRIIRWKDLEGNKAYETMLENLTKLYEKETDFRSDVRETTMGVIEGNGTTLAIQEALDIGVHFILQELALILNAADIFKVPTCAYVYHREMPVHVKMLNNKYSFVPPQNTGYIICETDFSAKTKNG</sequence>
<evidence type="ECO:0000256" key="3">
    <source>
        <dbReference type="ARBA" id="ARBA00030771"/>
    </source>
</evidence>
<name>A0A1G1X2R9_9BACT</name>
<dbReference type="InterPro" id="IPR038622">
    <property type="entry name" value="CDPS_sf"/>
</dbReference>
<evidence type="ECO:0000256" key="1">
    <source>
        <dbReference type="ARBA" id="ARBA00006034"/>
    </source>
</evidence>